<evidence type="ECO:0000256" key="8">
    <source>
        <dbReference type="ARBA" id="ARBA00023136"/>
    </source>
</evidence>
<evidence type="ECO:0000256" key="10">
    <source>
        <dbReference type="ARBA" id="ARBA00023329"/>
    </source>
</evidence>
<dbReference type="GO" id="GO:0048471">
    <property type="term" value="C:perinuclear region of cytoplasm"/>
    <property type="evidence" value="ECO:0007669"/>
    <property type="project" value="UniProtKB-SubCell"/>
</dbReference>
<dbReference type="Gene3D" id="1.10.287.3700">
    <property type="match status" value="1"/>
</dbReference>
<evidence type="ECO:0000256" key="5">
    <source>
        <dbReference type="ARBA" id="ARBA00022692"/>
    </source>
</evidence>
<proteinExistence type="inferred from homology"/>
<evidence type="ECO:0000256" key="13">
    <source>
        <dbReference type="SAM" id="MobiDB-lite"/>
    </source>
</evidence>
<dbReference type="InterPro" id="IPR041332">
    <property type="entry name" value="Pan3_CK"/>
</dbReference>
<feature type="domain" description="Pan3 C-terminal knob" evidence="15">
    <location>
        <begin position="466"/>
        <end position="511"/>
    </location>
</feature>
<feature type="compositionally biased region" description="Acidic residues" evidence="13">
    <location>
        <begin position="1088"/>
        <end position="1105"/>
    </location>
</feature>
<keyword evidence="12" id="KW-1015">Disulfide bond</keyword>
<organism evidence="16 17">
    <name type="scientific">Diploscapter pachys</name>
    <dbReference type="NCBI Taxonomy" id="2018661"/>
    <lineage>
        <taxon>Eukaryota</taxon>
        <taxon>Metazoa</taxon>
        <taxon>Ecdysozoa</taxon>
        <taxon>Nematoda</taxon>
        <taxon>Chromadorea</taxon>
        <taxon>Rhabditida</taxon>
        <taxon>Rhabditina</taxon>
        <taxon>Rhabditomorpha</taxon>
        <taxon>Rhabditoidea</taxon>
        <taxon>Rhabditidae</taxon>
        <taxon>Diploscapter</taxon>
    </lineage>
</organism>
<comment type="similarity">
    <text evidence="4">Belongs to the calreticulin family.</text>
</comment>
<feature type="transmembrane region" description="Helical" evidence="14">
    <location>
        <begin position="976"/>
        <end position="998"/>
    </location>
</feature>
<feature type="region of interest" description="Disordered" evidence="13">
    <location>
        <begin position="1"/>
        <end position="52"/>
    </location>
</feature>
<dbReference type="FunFam" id="2.60.120.200:FF:000011">
    <property type="entry name" value="Probable calnexin"/>
    <property type="match status" value="1"/>
</dbReference>
<evidence type="ECO:0000256" key="12">
    <source>
        <dbReference type="PIRSR" id="PIRSR601580-3"/>
    </source>
</evidence>
<dbReference type="AlphaFoldDB" id="A0A2A2J386"/>
<dbReference type="OrthoDB" id="1938156at2759"/>
<evidence type="ECO:0000256" key="6">
    <source>
        <dbReference type="ARBA" id="ARBA00022824"/>
    </source>
</evidence>
<feature type="compositionally biased region" description="Basic and acidic residues" evidence="13">
    <location>
        <begin position="785"/>
        <end position="810"/>
    </location>
</feature>
<dbReference type="InterPro" id="IPR018124">
    <property type="entry name" value="Calret/calnex_CS"/>
</dbReference>
<feature type="compositionally biased region" description="Basic and acidic residues" evidence="13">
    <location>
        <begin position="760"/>
        <end position="775"/>
    </location>
</feature>
<dbReference type="PANTHER" id="PTHR11073:SF1">
    <property type="entry name" value="CALNEXIN 14D-RELATED"/>
    <property type="match status" value="1"/>
</dbReference>
<dbReference type="PROSITE" id="PS00804">
    <property type="entry name" value="CALRETICULIN_2"/>
    <property type="match status" value="1"/>
</dbReference>
<dbReference type="Gene3D" id="2.10.250.10">
    <property type="entry name" value="Calreticulin/calnexin, P domain"/>
    <property type="match status" value="1"/>
</dbReference>
<dbReference type="Pfam" id="PF00262">
    <property type="entry name" value="Calreticulin"/>
    <property type="match status" value="1"/>
</dbReference>
<dbReference type="PROSITE" id="PS00805">
    <property type="entry name" value="CALRETICULIN_REPEAT"/>
    <property type="match status" value="1"/>
</dbReference>
<feature type="compositionally biased region" description="Basic residues" evidence="13">
    <location>
        <begin position="1133"/>
        <end position="1142"/>
    </location>
</feature>
<accession>A0A2A2J386</accession>
<keyword evidence="8 14" id="KW-0472">Membrane</keyword>
<keyword evidence="9" id="KW-0143">Chaperone</keyword>
<keyword evidence="6" id="KW-0256">Endoplasmic reticulum</keyword>
<dbReference type="PRINTS" id="PR00626">
    <property type="entry name" value="CALRETICULIN"/>
</dbReference>
<evidence type="ECO:0000256" key="2">
    <source>
        <dbReference type="ARBA" id="ARBA00004541"/>
    </source>
</evidence>
<comment type="subcellular location">
    <subcellularLocation>
        <location evidence="3">Cytoplasm</location>
        <location evidence="3">Perinuclear region</location>
    </subcellularLocation>
    <subcellularLocation>
        <location evidence="2">Cytoplasmic vesicle</location>
    </subcellularLocation>
    <subcellularLocation>
        <location evidence="1">Endoplasmic reticulum membrane</location>
        <topology evidence="1">Single-pass type I membrane protein</topology>
    </subcellularLocation>
</comment>
<dbReference type="SUPFAM" id="SSF56112">
    <property type="entry name" value="Protein kinase-like (PK-like)"/>
    <property type="match status" value="1"/>
</dbReference>
<evidence type="ECO:0000256" key="9">
    <source>
        <dbReference type="ARBA" id="ARBA00023186"/>
    </source>
</evidence>
<dbReference type="GO" id="GO:0005789">
    <property type="term" value="C:endoplasmic reticulum membrane"/>
    <property type="evidence" value="ECO:0007669"/>
    <property type="project" value="UniProtKB-SubCell"/>
</dbReference>
<dbReference type="InterPro" id="IPR013320">
    <property type="entry name" value="ConA-like_dom_sf"/>
</dbReference>
<evidence type="ECO:0000259" key="15">
    <source>
        <dbReference type="Pfam" id="PF18101"/>
    </source>
</evidence>
<keyword evidence="5 14" id="KW-0812">Transmembrane</keyword>
<dbReference type="InterPro" id="IPR011009">
    <property type="entry name" value="Kinase-like_dom_sf"/>
</dbReference>
<dbReference type="InterPro" id="IPR009033">
    <property type="entry name" value="Calreticulin/calnexin_P_dom_sf"/>
</dbReference>
<dbReference type="SUPFAM" id="SSF63887">
    <property type="entry name" value="P-domain of calnexin/calreticulin"/>
    <property type="match status" value="1"/>
</dbReference>
<evidence type="ECO:0000256" key="7">
    <source>
        <dbReference type="ARBA" id="ARBA00022989"/>
    </source>
</evidence>
<dbReference type="GO" id="GO:0031410">
    <property type="term" value="C:cytoplasmic vesicle"/>
    <property type="evidence" value="ECO:0007669"/>
    <property type="project" value="UniProtKB-SubCell"/>
</dbReference>
<dbReference type="EMBL" id="LIAE01010726">
    <property type="protein sequence ID" value="PAV56059.1"/>
    <property type="molecule type" value="Genomic_DNA"/>
</dbReference>
<name>A0A2A2J386_9BILA</name>
<evidence type="ECO:0000256" key="11">
    <source>
        <dbReference type="ARBA" id="ARBA00053392"/>
    </source>
</evidence>
<feature type="compositionally biased region" description="Basic and acidic residues" evidence="13">
    <location>
        <begin position="1030"/>
        <end position="1048"/>
    </location>
</feature>
<gene>
    <name evidence="16" type="ORF">WR25_01096</name>
</gene>
<evidence type="ECO:0000256" key="1">
    <source>
        <dbReference type="ARBA" id="ARBA00004115"/>
    </source>
</evidence>
<dbReference type="Gene3D" id="2.60.120.200">
    <property type="match status" value="1"/>
</dbReference>
<dbReference type="Pfam" id="PF18101">
    <property type="entry name" value="Pan3_CK"/>
    <property type="match status" value="1"/>
</dbReference>
<feature type="disulfide bond" evidence="12">
    <location>
        <begin position="648"/>
        <end position="682"/>
    </location>
</feature>
<comment type="function">
    <text evidence="11">Calcium-binding protein that interacts with newly synthesized monoglucosylated glycoproteins in the endoplasmic reticulum. It may act in assisting protein assembly and/or in the retention within the ER of unassembled protein subunits. It seems to play a major role in the quality control apparatus of the ER by the retention of incorrectly folded proteins. Required for embryogenesis and larval development under heat and ER stress conditions. May be important for germ cell development. Involved in neuronal necrotic cell death.</text>
</comment>
<dbReference type="FunFam" id="2.10.250.10:FF:000001">
    <property type="entry name" value="Calnexin homolog"/>
    <property type="match status" value="1"/>
</dbReference>
<reference evidence="16 17" key="1">
    <citation type="journal article" date="2017" name="Curr. Biol.">
        <title>Genome architecture and evolution of a unichromosomal asexual nematode.</title>
        <authorList>
            <person name="Fradin H."/>
            <person name="Zegar C."/>
            <person name="Gutwein M."/>
            <person name="Lucas J."/>
            <person name="Kovtun M."/>
            <person name="Corcoran D."/>
            <person name="Baugh L.R."/>
            <person name="Kiontke K."/>
            <person name="Gunsalus K."/>
            <person name="Fitch D.H."/>
            <person name="Piano F."/>
        </authorList>
    </citation>
    <scope>NUCLEOTIDE SEQUENCE [LARGE SCALE GENOMIC DNA]</scope>
    <source>
        <strain evidence="16">PF1309</strain>
    </source>
</reference>
<dbReference type="GO" id="GO:0036503">
    <property type="term" value="P:ERAD pathway"/>
    <property type="evidence" value="ECO:0007669"/>
    <property type="project" value="TreeGrafter"/>
</dbReference>
<evidence type="ECO:0000313" key="17">
    <source>
        <dbReference type="Proteomes" id="UP000218231"/>
    </source>
</evidence>
<dbReference type="Proteomes" id="UP000218231">
    <property type="component" value="Unassembled WGS sequence"/>
</dbReference>
<dbReference type="GO" id="GO:0051082">
    <property type="term" value="F:unfolded protein binding"/>
    <property type="evidence" value="ECO:0007669"/>
    <property type="project" value="InterPro"/>
</dbReference>
<feature type="compositionally biased region" description="Low complexity" evidence="13">
    <location>
        <begin position="22"/>
        <end position="50"/>
    </location>
</feature>
<dbReference type="Gene3D" id="1.10.510.10">
    <property type="entry name" value="Transferase(Phosphotransferase) domain 1"/>
    <property type="match status" value="1"/>
</dbReference>
<sequence>MHAALDAHAHSGSGIGAPKPNQPGQPLGGPQQQMMGQMPQQFQQAAGPGLSSHSRLHKYLGNSTSQMSTNVSYMNALKSAQAPPFIPSSQFSQMGINDHLPAHSQSGGGNFSSIVPPYGNASKMQQVMHDPMQYQQDMGPQYFYQDGTGSPLMDNGAMMEEMLPEGHTLVQTNGCYVYQCATPPHIGKFRPKGTAGNNMSQFINPDLKLELLNRQLAMECRVDRNAHPEVPNQIDHLNYIVPLENINATHATQSSFKALSVRDGVPYYIRRLHGFRTQNTKQMQPLENWKKLVHVNVAQLREYVTNCRAFGDYSLLLVYDYYPLAETLKVRHFGKGSGFIDALSGAKISQHNPNSMGVGVQEVIIWSYIVQLASAIRCIHASGLAIKGLQASKVLVLISCGGLMDITTSEAMPIQQQQAEDLNAFGRILLALATGNPAAARRDLLQQSMHYMSTHYTQDFQKIVTNNMDPQWAETGDRYLLKLFRGYVFHQVMENGRPWLDMAHMIHCLNKKMANLVFLGFLLLFTSIATGEDEDAKPAFVPSDFQVPSVPESTHFFTFFPHESKINQIWFTSTAKKDGVDSEIEKYDGVWEIGLPTEVAIHNDAGLIVRSKARHHAIAAKLNKPFTFDKDSTLVMQYEVKYEEGQECGGGYVKLLNAGSHDDLKAFNDKTPYSIMFGPDKCGTSGKVHLIFRYKNPINGSVHEHHAKQPSNVGTTYWDDHKTHLYTLILKPDGYFQVLVDEREIIRGNILHDVTPPIEPPKEIFDPSDKKPADWDDREEIPDETASKPDDWDENAPKEIVDGTAEKPSDWLEDEPELIPDPSATKPSDWDNELDGEWEPPQIDNPACKGVSGCGPWKQPVIPNPKYKGKWIRPKVKNPAYKGVWTPKLIPNPHYFEPGPFDGIVPIHAIGIELWTMSKDIIFDNVLLCDSEETATEVAKQTYRIRKAEEARLAASQGEGSGIFNAFIEAANERPWLWAVYVLALLIPILLIGVCCFGRKSSSTKHHKKTDAYQDDDTVPLLVDEDGEEVGEHSGKEDGNISGGDEKRRSRSGSKSPARKPEKPLVTPQAMKDLEESDGSEEGSQGASEEDEEVDVEGVIEEVEETEKKQEQKEQAPPTPSPAEKSPSTAQQKPRRRAARRE</sequence>
<keyword evidence="10" id="KW-0968">Cytoplasmic vesicle</keyword>
<keyword evidence="7 14" id="KW-1133">Transmembrane helix</keyword>
<dbReference type="InterPro" id="IPR001580">
    <property type="entry name" value="Calret/calnex"/>
</dbReference>
<dbReference type="PANTHER" id="PTHR11073">
    <property type="entry name" value="CALRETICULIN AND CALNEXIN"/>
    <property type="match status" value="1"/>
</dbReference>
<evidence type="ECO:0000256" key="14">
    <source>
        <dbReference type="SAM" id="Phobius"/>
    </source>
</evidence>
<feature type="region of interest" description="Disordered" evidence="13">
    <location>
        <begin position="1027"/>
        <end position="1142"/>
    </location>
</feature>
<evidence type="ECO:0000256" key="4">
    <source>
        <dbReference type="ARBA" id="ARBA00010983"/>
    </source>
</evidence>
<keyword evidence="17" id="KW-1185">Reference proteome</keyword>
<feature type="region of interest" description="Disordered" evidence="13">
    <location>
        <begin position="756"/>
        <end position="832"/>
    </location>
</feature>
<dbReference type="PROSITE" id="PS00803">
    <property type="entry name" value="CALRETICULIN_1"/>
    <property type="match status" value="1"/>
</dbReference>
<dbReference type="GO" id="GO:0006457">
    <property type="term" value="P:protein folding"/>
    <property type="evidence" value="ECO:0007669"/>
    <property type="project" value="InterPro"/>
</dbReference>
<dbReference type="GO" id="GO:0005509">
    <property type="term" value="F:calcium ion binding"/>
    <property type="evidence" value="ECO:0007669"/>
    <property type="project" value="InterPro"/>
</dbReference>
<protein>
    <recommendedName>
        <fullName evidence="15">Pan3 C-terminal knob domain-containing protein</fullName>
    </recommendedName>
</protein>
<evidence type="ECO:0000313" key="16">
    <source>
        <dbReference type="EMBL" id="PAV56059.1"/>
    </source>
</evidence>
<comment type="caution">
    <text evidence="16">The sequence shown here is derived from an EMBL/GenBank/DDBJ whole genome shotgun (WGS) entry which is preliminary data.</text>
</comment>
<dbReference type="SUPFAM" id="SSF49899">
    <property type="entry name" value="Concanavalin A-like lectins/glucanases"/>
    <property type="match status" value="1"/>
</dbReference>
<dbReference type="STRING" id="2018661.A0A2A2J386"/>
<evidence type="ECO:0000256" key="3">
    <source>
        <dbReference type="ARBA" id="ARBA00004556"/>
    </source>
</evidence>